<dbReference type="RefSeq" id="WP_272778499.1">
    <property type="nucleotide sequence ID" value="NZ_JAQQLI010000030.1"/>
</dbReference>
<evidence type="ECO:0000256" key="4">
    <source>
        <dbReference type="ARBA" id="ARBA00023098"/>
    </source>
</evidence>
<feature type="active site" description="Schiff-base intermediate with substrate; via pyruvic acid" evidence="11">
    <location>
        <position position="206"/>
    </location>
</feature>
<keyword evidence="7 11" id="KW-0594">Phospholipid biosynthesis</keyword>
<comment type="pathway">
    <text evidence="11">Phospholipid metabolism; phosphatidylethanolamine biosynthesis; phosphatidylethanolamine from CDP-diacylglycerol: step 2/2.</text>
</comment>
<keyword evidence="12" id="KW-1133">Transmembrane helix</keyword>
<keyword evidence="2 11" id="KW-0444">Lipid biosynthesis</keyword>
<keyword evidence="8 11" id="KW-0456">Lyase</keyword>
<evidence type="ECO:0000256" key="1">
    <source>
        <dbReference type="ARBA" id="ARBA00022475"/>
    </source>
</evidence>
<evidence type="ECO:0000256" key="5">
    <source>
        <dbReference type="ARBA" id="ARBA00023136"/>
    </source>
</evidence>
<keyword evidence="1 11" id="KW-1003">Cell membrane</keyword>
<reference evidence="13" key="1">
    <citation type="journal article" date="2023" name="Microbiol Resour">
        <title>Genome Sequences of Rhodoplanes serenus and Two Thermotolerant Strains, Rhodoplanes tepidamans and 'Rhodoplanes cryptolactis,' Further Refine the Genus.</title>
        <authorList>
            <person name="Rayyan A.A."/>
            <person name="Kyndt J.A."/>
        </authorList>
    </citation>
    <scope>NUCLEOTIDE SEQUENCE</scope>
    <source>
        <strain evidence="13">DSM 9987</strain>
    </source>
</reference>
<dbReference type="GO" id="GO:0004609">
    <property type="term" value="F:phosphatidylserine decarboxylase activity"/>
    <property type="evidence" value="ECO:0007669"/>
    <property type="project" value="UniProtKB-EC"/>
</dbReference>
<feature type="chain" id="PRO_5044924723" description="Phosphatidylserine decarboxylase alpha chain" evidence="11">
    <location>
        <begin position="206"/>
        <end position="248"/>
    </location>
</feature>
<dbReference type="InterPro" id="IPR003817">
    <property type="entry name" value="PS_Dcarbxylase"/>
</dbReference>
<feature type="chain" id="PRO_5044924724" description="Phosphatidylserine decarboxylase beta chain" evidence="11">
    <location>
        <begin position="1"/>
        <end position="205"/>
    </location>
</feature>
<comment type="function">
    <text evidence="11">Catalyzes the formation of phosphatidylethanolamine (PtdEtn) from phosphatidylserine (PtdSer).</text>
</comment>
<keyword evidence="4 11" id="KW-0443">Lipid metabolism</keyword>
<dbReference type="NCBIfam" id="NF003679">
    <property type="entry name" value="PRK05305.1-3"/>
    <property type="match status" value="1"/>
</dbReference>
<comment type="subcellular location">
    <subcellularLocation>
        <location evidence="11">Cell membrane</location>
        <topology evidence="11">Peripheral membrane protein</topology>
    </subcellularLocation>
</comment>
<comment type="subunit">
    <text evidence="11">Heterodimer of a large membrane-associated beta subunit and a small pyruvoyl-containing alpha subunit.</text>
</comment>
<comment type="cofactor">
    <cofactor evidence="11">
        <name>pyruvate</name>
        <dbReference type="ChEBI" id="CHEBI:15361"/>
    </cofactor>
    <text evidence="11">Binds 1 pyruvoyl group covalently per subunit.</text>
</comment>
<accession>A0ABT5JDA5</accession>
<dbReference type="NCBIfam" id="NF003677">
    <property type="entry name" value="PRK05305.1-1"/>
    <property type="match status" value="1"/>
</dbReference>
<dbReference type="NCBIfam" id="NF003678">
    <property type="entry name" value="PRK05305.1-2"/>
    <property type="match status" value="1"/>
</dbReference>
<evidence type="ECO:0000256" key="2">
    <source>
        <dbReference type="ARBA" id="ARBA00022516"/>
    </source>
</evidence>
<protein>
    <recommendedName>
        <fullName evidence="11">Phosphatidylserine decarboxylase proenzyme</fullName>
        <ecNumber evidence="11">4.1.1.65</ecNumber>
    </recommendedName>
    <component>
        <recommendedName>
            <fullName evidence="11">Phosphatidylserine decarboxylase alpha chain</fullName>
        </recommendedName>
    </component>
    <component>
        <recommendedName>
            <fullName evidence="11">Phosphatidylserine decarboxylase beta chain</fullName>
        </recommendedName>
    </component>
</protein>
<evidence type="ECO:0000313" key="13">
    <source>
        <dbReference type="EMBL" id="MDC7787660.1"/>
    </source>
</evidence>
<feature type="transmembrane region" description="Helical" evidence="12">
    <location>
        <begin position="36"/>
        <end position="69"/>
    </location>
</feature>
<dbReference type="PANTHER" id="PTHR35809:SF1">
    <property type="entry name" value="ARCHAETIDYLSERINE DECARBOXYLASE PROENZYME-RELATED"/>
    <property type="match status" value="1"/>
</dbReference>
<comment type="PTM">
    <text evidence="11">Is synthesized initially as an inactive proenzyme. Formation of the active enzyme involves a self-maturation process in which the active site pyruvoyl group is generated from an internal serine residue via an autocatalytic post-translational modification. Two non-identical subunits are generated from the proenzyme in this reaction, and the pyruvate is formed at the N-terminus of the alpha chain, which is derived from the carboxyl end of the proenzyme. The post-translation cleavage follows an unusual pathway, termed non-hydrolytic serinolysis, in which the side chain hydroxyl group of the serine supplies its oxygen atom to form the C-terminus of the beta chain, while the remainder of the serine residue undergoes an oxidative deamination to produce ammonia and the pyruvoyl prosthetic group on the alpha chain.</text>
</comment>
<reference evidence="13" key="2">
    <citation type="submission" date="2023-02" db="EMBL/GenBank/DDBJ databases">
        <authorList>
            <person name="Rayyan A."/>
            <person name="Meyer T."/>
            <person name="Kyndt J.A."/>
        </authorList>
    </citation>
    <scope>NUCLEOTIDE SEQUENCE</scope>
    <source>
        <strain evidence="13">DSM 9987</strain>
    </source>
</reference>
<evidence type="ECO:0000256" key="8">
    <source>
        <dbReference type="ARBA" id="ARBA00023239"/>
    </source>
</evidence>
<dbReference type="InterPro" id="IPR033175">
    <property type="entry name" value="PSD-A"/>
</dbReference>
<evidence type="ECO:0000256" key="11">
    <source>
        <dbReference type="HAMAP-Rule" id="MF_00664"/>
    </source>
</evidence>
<evidence type="ECO:0000313" key="14">
    <source>
        <dbReference type="Proteomes" id="UP001165652"/>
    </source>
</evidence>
<feature type="site" description="Cleavage (non-hydrolytic); by autocatalysis" evidence="11">
    <location>
        <begin position="205"/>
        <end position="206"/>
    </location>
</feature>
<keyword evidence="5 11" id="KW-0472">Membrane</keyword>
<keyword evidence="9 11" id="KW-1208">Phospholipid metabolism</keyword>
<comment type="catalytic activity">
    <reaction evidence="11">
        <text>a 1,2-diacyl-sn-glycero-3-phospho-L-serine + H(+) = a 1,2-diacyl-sn-glycero-3-phosphoethanolamine + CO2</text>
        <dbReference type="Rhea" id="RHEA:20828"/>
        <dbReference type="ChEBI" id="CHEBI:15378"/>
        <dbReference type="ChEBI" id="CHEBI:16526"/>
        <dbReference type="ChEBI" id="CHEBI:57262"/>
        <dbReference type="ChEBI" id="CHEBI:64612"/>
        <dbReference type="EC" id="4.1.1.65"/>
    </reaction>
</comment>
<evidence type="ECO:0000256" key="12">
    <source>
        <dbReference type="SAM" id="Phobius"/>
    </source>
</evidence>
<evidence type="ECO:0000256" key="6">
    <source>
        <dbReference type="ARBA" id="ARBA00023145"/>
    </source>
</evidence>
<feature type="modified residue" description="Pyruvic acid (Ser); by autocatalysis" evidence="11">
    <location>
        <position position="206"/>
    </location>
</feature>
<keyword evidence="3 11" id="KW-0210">Decarboxylase</keyword>
<evidence type="ECO:0000256" key="7">
    <source>
        <dbReference type="ARBA" id="ARBA00023209"/>
    </source>
</evidence>
<gene>
    <name evidence="11" type="primary">psd</name>
    <name evidence="13" type="ORF">PQJ73_18380</name>
</gene>
<keyword evidence="6 11" id="KW-0865">Zymogen</keyword>
<comment type="similarity">
    <text evidence="11">Belongs to the phosphatidylserine decarboxylase family. PSD-A subfamily.</text>
</comment>
<dbReference type="NCBIfam" id="NF003685">
    <property type="entry name" value="PRK05305.2-5"/>
    <property type="match status" value="1"/>
</dbReference>
<organism evidence="13 14">
    <name type="scientific">Rhodoplanes tepidamans</name>
    <name type="common">Rhodoplanes cryptolactis</name>
    <dbReference type="NCBI Taxonomy" id="200616"/>
    <lineage>
        <taxon>Bacteria</taxon>
        <taxon>Pseudomonadati</taxon>
        <taxon>Pseudomonadota</taxon>
        <taxon>Alphaproteobacteria</taxon>
        <taxon>Hyphomicrobiales</taxon>
        <taxon>Nitrobacteraceae</taxon>
        <taxon>Rhodoplanes</taxon>
    </lineage>
</organism>
<dbReference type="HAMAP" id="MF_00664">
    <property type="entry name" value="PS_decarb_PSD_A"/>
    <property type="match status" value="1"/>
</dbReference>
<comment type="caution">
    <text evidence="13">The sequence shown here is derived from an EMBL/GenBank/DDBJ whole genome shotgun (WGS) entry which is preliminary data.</text>
</comment>
<dbReference type="EC" id="4.1.1.65" evidence="11"/>
<keyword evidence="10 11" id="KW-0670">Pyruvate</keyword>
<proteinExistence type="inferred from homology"/>
<evidence type="ECO:0000256" key="10">
    <source>
        <dbReference type="ARBA" id="ARBA00023317"/>
    </source>
</evidence>
<dbReference type="Proteomes" id="UP001165652">
    <property type="component" value="Unassembled WGS sequence"/>
</dbReference>
<evidence type="ECO:0000256" key="9">
    <source>
        <dbReference type="ARBA" id="ARBA00023264"/>
    </source>
</evidence>
<name>A0ABT5JDA5_RHOTP</name>
<keyword evidence="14" id="KW-1185">Reference proteome</keyword>
<dbReference type="EMBL" id="JAQQLI010000030">
    <property type="protein sequence ID" value="MDC7787660.1"/>
    <property type="molecule type" value="Genomic_DNA"/>
</dbReference>
<dbReference type="PANTHER" id="PTHR35809">
    <property type="entry name" value="ARCHAETIDYLSERINE DECARBOXYLASE PROENZYME-RELATED"/>
    <property type="match status" value="1"/>
</dbReference>
<evidence type="ECO:0000256" key="3">
    <source>
        <dbReference type="ARBA" id="ARBA00022793"/>
    </source>
</evidence>
<dbReference type="Pfam" id="PF02666">
    <property type="entry name" value="PS_Dcarbxylase"/>
    <property type="match status" value="1"/>
</dbReference>
<sequence length="248" mass="26735">MTDGEAGRRSFSRAPMSIVDSIRSQLVPINSEGYPFVGAFALVSLVLFWLWSPLGWLGVVATLWCAYFFRDPPRVTPLREGILVSPADGRVARVTPAVPPAELGLGSQPLPRVSIFMNVFNVHVNRSPTAGRIERIAYTPGLFLNAELDKASENNERNGFVIATPAGVKIGMVQIAGLVARRIVTFVREGASVGAGERVGMIRFGSRVDVYLPEGTRPLVAEGQTMLAGETVIADLKTADPGRTFRVG</sequence>
<keyword evidence="12" id="KW-0812">Transmembrane</keyword>